<evidence type="ECO:0000313" key="2">
    <source>
        <dbReference type="EMBL" id="MBK9984778.1"/>
    </source>
</evidence>
<sequence length="144" mass="15969">MKTIITLCFSWLTVILMAQPTVKVEVSADTINPGDLVEVTYTIENGEGRFEAPDLKNVPVVSGPNTSSSFMIANGKKSSSQSYSYILRPAEEGKILIPEAYFRDGENSLKIDPVEIVVLNDAHRLPVEPQINKSTKPTREKKKF</sequence>
<dbReference type="InterPro" id="IPR025738">
    <property type="entry name" value="BatD"/>
</dbReference>
<protein>
    <submittedName>
        <fullName evidence="2">BatD family protein</fullName>
    </submittedName>
</protein>
<accession>A0A9D7XUF9</accession>
<evidence type="ECO:0000256" key="1">
    <source>
        <dbReference type="SAM" id="SignalP"/>
    </source>
</evidence>
<feature type="signal peptide" evidence="1">
    <location>
        <begin position="1"/>
        <end position="18"/>
    </location>
</feature>
<evidence type="ECO:0000313" key="3">
    <source>
        <dbReference type="Proteomes" id="UP000808337"/>
    </source>
</evidence>
<reference evidence="2 3" key="1">
    <citation type="submission" date="2020-10" db="EMBL/GenBank/DDBJ databases">
        <title>Connecting structure to function with the recovery of over 1000 high-quality activated sludge metagenome-assembled genomes encoding full-length rRNA genes using long-read sequencing.</title>
        <authorList>
            <person name="Singleton C.M."/>
            <person name="Petriglieri F."/>
            <person name="Kristensen J.M."/>
            <person name="Kirkegaard R.H."/>
            <person name="Michaelsen T.Y."/>
            <person name="Andersen M.H."/>
            <person name="Karst S.M."/>
            <person name="Dueholm M.S."/>
            <person name="Nielsen P.H."/>
            <person name="Albertsen M."/>
        </authorList>
    </citation>
    <scope>NUCLEOTIDE SEQUENCE [LARGE SCALE GENOMIC DNA]</scope>
    <source>
        <strain evidence="2">Ribe_18-Q3-R11-54_MAXAC.273</strain>
    </source>
</reference>
<keyword evidence="1" id="KW-0732">Signal</keyword>
<proteinExistence type="predicted"/>
<comment type="caution">
    <text evidence="2">The sequence shown here is derived from an EMBL/GenBank/DDBJ whole genome shotgun (WGS) entry which is preliminary data.</text>
</comment>
<feature type="chain" id="PRO_5038811539" evidence="1">
    <location>
        <begin position="19"/>
        <end position="144"/>
    </location>
</feature>
<organism evidence="2 3">
    <name type="scientific">Candidatus Opimibacter skivensis</name>
    <dbReference type="NCBI Taxonomy" id="2982028"/>
    <lineage>
        <taxon>Bacteria</taxon>
        <taxon>Pseudomonadati</taxon>
        <taxon>Bacteroidota</taxon>
        <taxon>Saprospiria</taxon>
        <taxon>Saprospirales</taxon>
        <taxon>Saprospiraceae</taxon>
        <taxon>Candidatus Opimibacter</taxon>
    </lineage>
</organism>
<gene>
    <name evidence="2" type="ORF">IPP15_20850</name>
</gene>
<dbReference type="AlphaFoldDB" id="A0A9D7XUF9"/>
<name>A0A9D7XUF9_9BACT</name>
<dbReference type="Pfam" id="PF13584">
    <property type="entry name" value="BatD"/>
    <property type="match status" value="1"/>
</dbReference>
<dbReference type="EMBL" id="JADKGY010000031">
    <property type="protein sequence ID" value="MBK9984778.1"/>
    <property type="molecule type" value="Genomic_DNA"/>
</dbReference>
<dbReference type="Proteomes" id="UP000808337">
    <property type="component" value="Unassembled WGS sequence"/>
</dbReference>